<name>A0A915CUZ0_9BILA</name>
<dbReference type="WBParaSite" id="jg12927">
    <property type="protein sequence ID" value="jg12927"/>
    <property type="gene ID" value="jg12927"/>
</dbReference>
<dbReference type="AlphaFoldDB" id="A0A915CUZ0"/>
<dbReference type="Proteomes" id="UP000887574">
    <property type="component" value="Unplaced"/>
</dbReference>
<keyword evidence="2" id="KW-1185">Reference proteome</keyword>
<reference evidence="3" key="1">
    <citation type="submission" date="2022-11" db="UniProtKB">
        <authorList>
            <consortium name="WormBaseParasite"/>
        </authorList>
    </citation>
    <scope>IDENTIFICATION</scope>
</reference>
<proteinExistence type="predicted"/>
<evidence type="ECO:0000256" key="1">
    <source>
        <dbReference type="SAM" id="MobiDB-lite"/>
    </source>
</evidence>
<protein>
    <submittedName>
        <fullName evidence="3">Uncharacterized protein</fullName>
    </submittedName>
</protein>
<evidence type="ECO:0000313" key="2">
    <source>
        <dbReference type="Proteomes" id="UP000887574"/>
    </source>
</evidence>
<sequence length="102" mass="11222">MFCWSAKEVCEDLKITSKFKTSRILRGPDASTLGGGNHEGYYSDSSESEQERIVEQEAIVPAVRRRPQPAIVQPSVAVLSPQSCPSLRRTASKLKGRRSSDA</sequence>
<feature type="region of interest" description="Disordered" evidence="1">
    <location>
        <begin position="26"/>
        <end position="49"/>
    </location>
</feature>
<accession>A0A915CUZ0</accession>
<organism evidence="2 3">
    <name type="scientific">Ditylenchus dipsaci</name>
    <dbReference type="NCBI Taxonomy" id="166011"/>
    <lineage>
        <taxon>Eukaryota</taxon>
        <taxon>Metazoa</taxon>
        <taxon>Ecdysozoa</taxon>
        <taxon>Nematoda</taxon>
        <taxon>Chromadorea</taxon>
        <taxon>Rhabditida</taxon>
        <taxon>Tylenchina</taxon>
        <taxon>Tylenchomorpha</taxon>
        <taxon>Sphaerularioidea</taxon>
        <taxon>Anguinidae</taxon>
        <taxon>Anguininae</taxon>
        <taxon>Ditylenchus</taxon>
    </lineage>
</organism>
<evidence type="ECO:0000313" key="3">
    <source>
        <dbReference type="WBParaSite" id="jg12927"/>
    </source>
</evidence>